<dbReference type="GO" id="GO:0005829">
    <property type="term" value="C:cytosol"/>
    <property type="evidence" value="ECO:0007669"/>
    <property type="project" value="TreeGrafter"/>
</dbReference>
<keyword evidence="1" id="KW-0889">Transcription antitermination</keyword>
<keyword evidence="3" id="KW-0804">Transcription</keyword>
<evidence type="ECO:0000256" key="3">
    <source>
        <dbReference type="ARBA" id="ARBA00023163"/>
    </source>
</evidence>
<evidence type="ECO:0000256" key="2">
    <source>
        <dbReference type="ARBA" id="ARBA00023015"/>
    </source>
</evidence>
<protein>
    <submittedName>
        <fullName evidence="5">Transcription antitermination protein nusG</fullName>
    </submittedName>
</protein>
<name>Q2WBC3_PARM1</name>
<organism evidence="5 6">
    <name type="scientific">Paramagnetospirillum magneticum (strain ATCC 700264 / AMB-1)</name>
    <name type="common">Magnetospirillum magneticum</name>
    <dbReference type="NCBI Taxonomy" id="342108"/>
    <lineage>
        <taxon>Bacteria</taxon>
        <taxon>Pseudomonadati</taxon>
        <taxon>Pseudomonadota</taxon>
        <taxon>Alphaproteobacteria</taxon>
        <taxon>Rhodospirillales</taxon>
        <taxon>Magnetospirillaceae</taxon>
        <taxon>Paramagnetospirillum</taxon>
    </lineage>
</organism>
<dbReference type="Proteomes" id="UP000007058">
    <property type="component" value="Chromosome"/>
</dbReference>
<dbReference type="AlphaFoldDB" id="Q2WBC3"/>
<dbReference type="OrthoDB" id="9787731at2"/>
<evidence type="ECO:0000313" key="5">
    <source>
        <dbReference type="EMBL" id="BAE48852.1"/>
    </source>
</evidence>
<dbReference type="Gene3D" id="3.30.70.940">
    <property type="entry name" value="NusG, N-terminal domain"/>
    <property type="match status" value="1"/>
</dbReference>
<dbReference type="SUPFAM" id="SSF50104">
    <property type="entry name" value="Translation proteins SH3-like domain"/>
    <property type="match status" value="1"/>
</dbReference>
<dbReference type="PANTHER" id="PTHR30265">
    <property type="entry name" value="RHO-INTERACTING TRANSCRIPTION TERMINATION FACTOR NUSG"/>
    <property type="match status" value="1"/>
</dbReference>
<dbReference type="CDD" id="cd09892">
    <property type="entry name" value="NGN_SP_RfaH"/>
    <property type="match status" value="1"/>
</dbReference>
<dbReference type="HOGENOM" id="CLU_067287_5_0_5"/>
<dbReference type="GO" id="GO:0031564">
    <property type="term" value="P:transcription antitermination"/>
    <property type="evidence" value="ECO:0007669"/>
    <property type="project" value="UniProtKB-KW"/>
</dbReference>
<evidence type="ECO:0000313" key="6">
    <source>
        <dbReference type="Proteomes" id="UP000007058"/>
    </source>
</evidence>
<accession>Q2WBC3</accession>
<dbReference type="InterPro" id="IPR036735">
    <property type="entry name" value="NGN_dom_sf"/>
</dbReference>
<dbReference type="EMBL" id="AP007255">
    <property type="protein sequence ID" value="BAE48852.1"/>
    <property type="molecule type" value="Genomic_DNA"/>
</dbReference>
<reference evidence="5 6" key="1">
    <citation type="journal article" date="2005" name="DNA Res.">
        <title>Complete genome sequence of the facultative anaerobic magnetotactic bacterium Magnetospirillum sp. strain AMB-1.</title>
        <authorList>
            <person name="Matsunaga T."/>
            <person name="Okamura Y."/>
            <person name="Fukuda Y."/>
            <person name="Wahyudi A.T."/>
            <person name="Murase Y."/>
            <person name="Takeyama H."/>
        </authorList>
    </citation>
    <scope>NUCLEOTIDE SEQUENCE [LARGE SCALE GENOMIC DNA]</scope>
    <source>
        <strain evidence="6">ATCC 700264 / AMB-1</strain>
    </source>
</reference>
<gene>
    <name evidence="5" type="ordered locus">amb0048</name>
</gene>
<dbReference type="SMART" id="SM00738">
    <property type="entry name" value="NGN"/>
    <property type="match status" value="1"/>
</dbReference>
<dbReference type="InterPro" id="IPR043425">
    <property type="entry name" value="NusG-like"/>
</dbReference>
<dbReference type="Pfam" id="PF02357">
    <property type="entry name" value="NusG"/>
    <property type="match status" value="1"/>
</dbReference>
<feature type="domain" description="NusG-like N-terminal" evidence="4">
    <location>
        <begin position="1"/>
        <end position="100"/>
    </location>
</feature>
<dbReference type="STRING" id="342108.amb0048"/>
<dbReference type="InterPro" id="IPR006645">
    <property type="entry name" value="NGN-like_dom"/>
</dbReference>
<keyword evidence="2" id="KW-0805">Transcription regulation</keyword>
<dbReference type="GO" id="GO:0006354">
    <property type="term" value="P:DNA-templated transcription elongation"/>
    <property type="evidence" value="ECO:0007669"/>
    <property type="project" value="InterPro"/>
</dbReference>
<proteinExistence type="predicted"/>
<dbReference type="InterPro" id="IPR008991">
    <property type="entry name" value="Translation_prot_SH3-like_sf"/>
</dbReference>
<dbReference type="KEGG" id="mag:amb0048"/>
<keyword evidence="6" id="KW-1185">Reference proteome</keyword>
<dbReference type="PANTHER" id="PTHR30265:SF7">
    <property type="entry name" value="TRANSCRIPTION ANTITERMINATION PROTEIN RFAH"/>
    <property type="match status" value="1"/>
</dbReference>
<evidence type="ECO:0000259" key="4">
    <source>
        <dbReference type="SMART" id="SM00738"/>
    </source>
</evidence>
<evidence type="ECO:0000256" key="1">
    <source>
        <dbReference type="ARBA" id="ARBA00022814"/>
    </source>
</evidence>
<sequence length="167" mass="18836">MESWFVVHTHANAEKIAAGHLQRQHFDVYLPQYSKRRSHARKVEWVKAPLFPRYLFLRMDPDLTPWFSIRSTVGVHSLVCRGGMPVPLGQVIIDEIRGREDDSGLVSLGEAMPFASGQRLEIVEGPLAEQLGLFQGLDDMNRVVLLLDLLGRQVRVRVPLEAVRAGS</sequence>
<dbReference type="RefSeq" id="WP_011382495.1">
    <property type="nucleotide sequence ID" value="NC_007626.1"/>
</dbReference>
<dbReference type="SUPFAM" id="SSF82679">
    <property type="entry name" value="N-utilization substance G protein NusG, N-terminal domain"/>
    <property type="match status" value="1"/>
</dbReference>